<dbReference type="PROSITE" id="PS50294">
    <property type="entry name" value="WD_REPEATS_REGION"/>
    <property type="match status" value="1"/>
</dbReference>
<accession>A0A067MTL8</accession>
<dbReference type="STRING" id="930990.A0A067MTL8"/>
<sequence length="572" mass="60852">MSLHEVVLCASGESESGNGAHGAGCITLHDIVTGSPLASFKQSSPGVHCTAAVETRGALGGLLLAAQPDKPILNVYSFQKDQLHLRVILPEKLSCVALDHQGTYCAGGTHAGRIYLWEIASGILFNSVEAHYRRINVLRFTRDGVSLISASEDSGVSVWSISRLLDIDTQHEAPTPICTFTDHTLPVTDVICGSLSSTRILTASMDNSCKLWDLTTRMLLTTFLFPHPITVLALDPSERVFFAASKDGSIHQVNLFRRRKDKLGHRLVGGMEAVGGAGAGDAERIEKEEEAEKERLISVGQPVTSLAISLTSSTLIVGTSTGQVNLYDIASHQLLRTFIQPQQSGLAITHVGSMLKPADLIGHIRLNDSPAAGGDKDSAPPIRPITAFQRVRDMKVHANHEVTMMLPIQYSNGDDKNHFGIPPVPTPESIAADHRYFVQPPMSSTSSAAGTNGSANISASAPALQSRVAELEAEVAQLRSQLGEAKGINDAMWDAVVNKVMSQPQVQPPPAAGPPSEAAREDEEMANVSGGALRTGAEGEAEEAGGLQGGGDEDQGRKARKKSKKVTIVTRS</sequence>
<dbReference type="GO" id="GO:0005656">
    <property type="term" value="C:nuclear pre-replicative complex"/>
    <property type="evidence" value="ECO:0007669"/>
    <property type="project" value="TreeGrafter"/>
</dbReference>
<dbReference type="GO" id="GO:0006261">
    <property type="term" value="P:DNA-templated DNA replication"/>
    <property type="evidence" value="ECO:0007669"/>
    <property type="project" value="TreeGrafter"/>
</dbReference>
<dbReference type="AlphaFoldDB" id="A0A067MTL8"/>
<reference evidence="9" key="1">
    <citation type="journal article" date="2014" name="Proc. Natl. Acad. Sci. U.S.A.">
        <title>Extensive sampling of basidiomycete genomes demonstrates inadequacy of the white-rot/brown-rot paradigm for wood decay fungi.</title>
        <authorList>
            <person name="Riley R."/>
            <person name="Salamov A.A."/>
            <person name="Brown D.W."/>
            <person name="Nagy L.G."/>
            <person name="Floudas D."/>
            <person name="Held B.W."/>
            <person name="Levasseur A."/>
            <person name="Lombard V."/>
            <person name="Morin E."/>
            <person name="Otillar R."/>
            <person name="Lindquist E.A."/>
            <person name="Sun H."/>
            <person name="LaButti K.M."/>
            <person name="Schmutz J."/>
            <person name="Jabbour D."/>
            <person name="Luo H."/>
            <person name="Baker S.E."/>
            <person name="Pisabarro A.G."/>
            <person name="Walton J.D."/>
            <person name="Blanchette R.A."/>
            <person name="Henrissat B."/>
            <person name="Martin F."/>
            <person name="Cullen D."/>
            <person name="Hibbett D.S."/>
            <person name="Grigoriev I.V."/>
        </authorList>
    </citation>
    <scope>NUCLEOTIDE SEQUENCE [LARGE SCALE GENOMIC DNA]</scope>
    <source>
        <strain evidence="9">FD-172 SS1</strain>
    </source>
</reference>
<evidence type="ECO:0000256" key="2">
    <source>
        <dbReference type="ARBA" id="ARBA00022574"/>
    </source>
</evidence>
<keyword evidence="9" id="KW-1185">Reference proteome</keyword>
<feature type="coiled-coil region" evidence="6">
    <location>
        <begin position="461"/>
        <end position="488"/>
    </location>
</feature>
<dbReference type="SMART" id="SM00320">
    <property type="entry name" value="WD40"/>
    <property type="match status" value="5"/>
</dbReference>
<dbReference type="InterPro" id="IPR045227">
    <property type="entry name" value="WDR18/Ipi3/RID3"/>
</dbReference>
<feature type="repeat" description="WD" evidence="4">
    <location>
        <begin position="128"/>
        <end position="162"/>
    </location>
</feature>
<evidence type="ECO:0000256" key="4">
    <source>
        <dbReference type="PROSITE-ProRule" id="PRU00221"/>
    </source>
</evidence>
<dbReference type="SUPFAM" id="SSF50978">
    <property type="entry name" value="WD40 repeat-like"/>
    <property type="match status" value="1"/>
</dbReference>
<comment type="subcellular location">
    <subcellularLocation>
        <location evidence="5">Nucleus</location>
    </subcellularLocation>
</comment>
<evidence type="ECO:0000256" key="3">
    <source>
        <dbReference type="ARBA" id="ARBA00022737"/>
    </source>
</evidence>
<comment type="similarity">
    <text evidence="1 5">Belongs to the WD repeat IPI3/WDR18 family.</text>
</comment>
<name>A0A067MTL8_BOTB1</name>
<dbReference type="Proteomes" id="UP000027195">
    <property type="component" value="Unassembled WGS sequence"/>
</dbReference>
<dbReference type="InterPro" id="IPR001680">
    <property type="entry name" value="WD40_rpt"/>
</dbReference>
<dbReference type="Pfam" id="PF00400">
    <property type="entry name" value="WD40"/>
    <property type="match status" value="2"/>
</dbReference>
<keyword evidence="6" id="KW-0175">Coiled coil</keyword>
<dbReference type="HOGENOM" id="CLU_029749_4_0_1"/>
<dbReference type="OrthoDB" id="756370at2759"/>
<dbReference type="FunCoup" id="A0A067MTL8">
    <property type="interactions" value="326"/>
</dbReference>
<evidence type="ECO:0000256" key="1">
    <source>
        <dbReference type="ARBA" id="ARBA00010143"/>
    </source>
</evidence>
<dbReference type="InterPro" id="IPR019775">
    <property type="entry name" value="WD40_repeat_CS"/>
</dbReference>
<dbReference type="GO" id="GO:0120330">
    <property type="term" value="C:rixosome complex"/>
    <property type="evidence" value="ECO:0007669"/>
    <property type="project" value="UniProtKB-UniRule"/>
</dbReference>
<organism evidence="8 9">
    <name type="scientific">Botryobasidium botryosum (strain FD-172 SS1)</name>
    <dbReference type="NCBI Taxonomy" id="930990"/>
    <lineage>
        <taxon>Eukaryota</taxon>
        <taxon>Fungi</taxon>
        <taxon>Dikarya</taxon>
        <taxon>Basidiomycota</taxon>
        <taxon>Agaricomycotina</taxon>
        <taxon>Agaricomycetes</taxon>
        <taxon>Cantharellales</taxon>
        <taxon>Botryobasidiaceae</taxon>
        <taxon>Botryobasidium</taxon>
    </lineage>
</organism>
<dbReference type="InterPro" id="IPR036322">
    <property type="entry name" value="WD40_repeat_dom_sf"/>
</dbReference>
<evidence type="ECO:0000256" key="5">
    <source>
        <dbReference type="RuleBase" id="RU369067"/>
    </source>
</evidence>
<dbReference type="PROSITE" id="PS00678">
    <property type="entry name" value="WD_REPEATS_1"/>
    <property type="match status" value="1"/>
</dbReference>
<dbReference type="InParanoid" id="A0A067MTL8"/>
<comment type="subunit">
    <text evidence="5">Component of the RIX1 complex, composed of IPI1, RIX1/IPI2 and IPI3 in a 1:2:2 stoichiometry. The complex interacts (via RIX1) with MDN1 (via its hexameric AAA ATPase ring) and the pre-60S ribosome particles.</text>
</comment>
<dbReference type="EMBL" id="KL198020">
    <property type="protein sequence ID" value="KDQ18934.1"/>
    <property type="molecule type" value="Genomic_DNA"/>
</dbReference>
<proteinExistence type="inferred from homology"/>
<comment type="function">
    <text evidence="5">Component of the RIX1 complex required for processing of ITS2 sequences from 35S pre-rRNA.</text>
</comment>
<dbReference type="PANTHER" id="PTHR18763">
    <property type="entry name" value="WD-REPEAT PROTEIN 18"/>
    <property type="match status" value="1"/>
</dbReference>
<feature type="region of interest" description="Disordered" evidence="7">
    <location>
        <begin position="504"/>
        <end position="572"/>
    </location>
</feature>
<protein>
    <recommendedName>
        <fullName evidence="5">Pre-rRNA-processing protein IPI3</fullName>
    </recommendedName>
</protein>
<gene>
    <name evidence="8" type="ORF">BOTBODRAFT_63086</name>
</gene>
<dbReference type="PANTHER" id="PTHR18763:SF0">
    <property type="entry name" value="WD REPEAT-CONTAINING PROTEIN 18"/>
    <property type="match status" value="1"/>
</dbReference>
<feature type="repeat" description="WD" evidence="4">
    <location>
        <begin position="180"/>
        <end position="222"/>
    </location>
</feature>
<evidence type="ECO:0000256" key="6">
    <source>
        <dbReference type="SAM" id="Coils"/>
    </source>
</evidence>
<keyword evidence="5" id="KW-0698">rRNA processing</keyword>
<dbReference type="PROSITE" id="PS50082">
    <property type="entry name" value="WD_REPEATS_2"/>
    <property type="match status" value="2"/>
</dbReference>
<keyword evidence="3" id="KW-0677">Repeat</keyword>
<dbReference type="GO" id="GO:0006364">
    <property type="term" value="P:rRNA processing"/>
    <property type="evidence" value="ECO:0007669"/>
    <property type="project" value="UniProtKB-UniRule"/>
</dbReference>
<dbReference type="Gene3D" id="2.130.10.10">
    <property type="entry name" value="YVTN repeat-like/Quinoprotein amine dehydrogenase"/>
    <property type="match status" value="2"/>
</dbReference>
<dbReference type="InterPro" id="IPR015943">
    <property type="entry name" value="WD40/YVTN_repeat-like_dom_sf"/>
</dbReference>
<evidence type="ECO:0000313" key="8">
    <source>
        <dbReference type="EMBL" id="KDQ18934.1"/>
    </source>
</evidence>
<evidence type="ECO:0000256" key="7">
    <source>
        <dbReference type="SAM" id="MobiDB-lite"/>
    </source>
</evidence>
<keyword evidence="5" id="KW-0539">Nucleus</keyword>
<evidence type="ECO:0000313" key="9">
    <source>
        <dbReference type="Proteomes" id="UP000027195"/>
    </source>
</evidence>
<keyword evidence="2 4" id="KW-0853">WD repeat</keyword>